<evidence type="ECO:0000256" key="1">
    <source>
        <dbReference type="SAM" id="Phobius"/>
    </source>
</evidence>
<dbReference type="STRING" id="1120976.SAMN03080606_03098"/>
<gene>
    <name evidence="2" type="ORF">SAMN03080606_03098</name>
</gene>
<sequence>MEQIIFPSLIFFMKVGEEMVVEGVLSLKDKNFSTGIKYAIKNLKSFESEIKNVAAGIKEHIGGANKALGQLNKNDIIELKSAVADLNTEVDNVILYASRLGDNMQTIKKLGIDAFESIKKNSGIFKEAYNDIKQWGIETFEDIKEEIMGKFAEGFMKGAKKGLEVYENLKQKFDEKFGETFNNIKEWGSNAFKSISATVTGVVGGAYENIKQWSIDTFENIKETASNKFNEAFSNIKEWSNNTAQVIKGKFQENFGEAFEGINKKAKTVFEEMMLKSMKFADKFGGIGEKSGNAFENIKKKSIDFEETLKGVHESGVAAFEGMKLKIAENQQTIDSIKGVISDVETNVKGLKDSLLNTFESAQPVVGWLKDNGLPGVGDFISNIADKAMGLHNFIDNNWTKFRPIIEGVSFALEVYEGATAAVQNATEIYTHVTGGLVKVQGFLNKVMASSPWGMVALAIGAVIAVGILVWKNWDTIKEKAMELWAGIQEIFGGVADFFFNVWNSAIENIKGAFEGIKDVFTGVMEFIKETIGGCINFIIKPINFLIDGINSISFKVPDWVPGIGGKELGINIPNIPEFALGTSYAREGLALIHEQGGEIRHTSRGETIIPADKSKSLIENINNSPSITININGSNMTPNDVINEMVPKLKLALANI</sequence>
<dbReference type="EMBL" id="FMUS01000022">
    <property type="protein sequence ID" value="SCY93015.1"/>
    <property type="molecule type" value="Genomic_DNA"/>
</dbReference>
<evidence type="ECO:0000313" key="3">
    <source>
        <dbReference type="Proteomes" id="UP000198636"/>
    </source>
</evidence>
<keyword evidence="1" id="KW-0812">Transmembrane</keyword>
<protein>
    <submittedName>
        <fullName evidence="2">Phage-related protein</fullName>
    </submittedName>
</protein>
<evidence type="ECO:0000313" key="2">
    <source>
        <dbReference type="EMBL" id="SCY93015.1"/>
    </source>
</evidence>
<keyword evidence="1" id="KW-0472">Membrane</keyword>
<reference evidence="2 3" key="1">
    <citation type="submission" date="2016-10" db="EMBL/GenBank/DDBJ databases">
        <authorList>
            <person name="de Groot N.N."/>
        </authorList>
    </citation>
    <scope>NUCLEOTIDE SEQUENCE [LARGE SCALE GENOMIC DNA]</scope>
    <source>
        <strain evidence="2 3">DSM 18978</strain>
    </source>
</reference>
<keyword evidence="3" id="KW-1185">Reference proteome</keyword>
<name>A0A1G5JXC0_9FIRM</name>
<organism evidence="2 3">
    <name type="scientific">Alkaliphilus peptidifermentans DSM 18978</name>
    <dbReference type="NCBI Taxonomy" id="1120976"/>
    <lineage>
        <taxon>Bacteria</taxon>
        <taxon>Bacillati</taxon>
        <taxon>Bacillota</taxon>
        <taxon>Clostridia</taxon>
        <taxon>Peptostreptococcales</taxon>
        <taxon>Natronincolaceae</taxon>
        <taxon>Alkaliphilus</taxon>
    </lineage>
</organism>
<dbReference type="RefSeq" id="WP_091545389.1">
    <property type="nucleotide sequence ID" value="NZ_FMUS01000022.1"/>
</dbReference>
<feature type="transmembrane region" description="Helical" evidence="1">
    <location>
        <begin position="453"/>
        <end position="471"/>
    </location>
</feature>
<accession>A0A1G5JXC0</accession>
<dbReference type="AlphaFoldDB" id="A0A1G5JXC0"/>
<dbReference type="Gene3D" id="1.20.120.20">
    <property type="entry name" value="Apolipoprotein"/>
    <property type="match status" value="1"/>
</dbReference>
<dbReference type="Proteomes" id="UP000198636">
    <property type="component" value="Unassembled WGS sequence"/>
</dbReference>
<proteinExistence type="predicted"/>
<keyword evidence="1" id="KW-1133">Transmembrane helix</keyword>